<proteinExistence type="predicted"/>
<dbReference type="AlphaFoldDB" id="A0A8T0E9Z4"/>
<dbReference type="EMBL" id="JABXBU010002230">
    <property type="protein sequence ID" value="KAF8767692.1"/>
    <property type="molecule type" value="Genomic_DNA"/>
</dbReference>
<reference evidence="1" key="1">
    <citation type="journal article" date="2020" name="bioRxiv">
        <title>Chromosome-level reference genome of the European wasp spider Argiope bruennichi: a resource for studies on range expansion and evolutionary adaptation.</title>
        <authorList>
            <person name="Sheffer M.M."/>
            <person name="Hoppe A."/>
            <person name="Krehenwinkel H."/>
            <person name="Uhl G."/>
            <person name="Kuss A.W."/>
            <person name="Jensen L."/>
            <person name="Jensen C."/>
            <person name="Gillespie R.G."/>
            <person name="Hoff K.J."/>
            <person name="Prost S."/>
        </authorList>
    </citation>
    <scope>NUCLEOTIDE SEQUENCE</scope>
</reference>
<dbReference type="Proteomes" id="UP000807504">
    <property type="component" value="Unassembled WGS sequence"/>
</dbReference>
<name>A0A8T0E9Z4_ARGBR</name>
<evidence type="ECO:0000313" key="2">
    <source>
        <dbReference type="Proteomes" id="UP000807504"/>
    </source>
</evidence>
<accession>A0A8T0E9Z4</accession>
<sequence length="72" mass="7895">MHMLCCRHQVLSSVGGDKGVTLMSSIASGSHQRNLVIPRLETCGKRMLPSSLPLRFVKNLKEAVKTTCPLEC</sequence>
<organism evidence="1 2">
    <name type="scientific">Argiope bruennichi</name>
    <name type="common">Wasp spider</name>
    <name type="synonym">Aranea bruennichi</name>
    <dbReference type="NCBI Taxonomy" id="94029"/>
    <lineage>
        <taxon>Eukaryota</taxon>
        <taxon>Metazoa</taxon>
        <taxon>Ecdysozoa</taxon>
        <taxon>Arthropoda</taxon>
        <taxon>Chelicerata</taxon>
        <taxon>Arachnida</taxon>
        <taxon>Araneae</taxon>
        <taxon>Araneomorphae</taxon>
        <taxon>Entelegynae</taxon>
        <taxon>Araneoidea</taxon>
        <taxon>Araneidae</taxon>
        <taxon>Argiope</taxon>
    </lineage>
</organism>
<gene>
    <name evidence="1" type="ORF">HNY73_020607</name>
</gene>
<keyword evidence="2" id="KW-1185">Reference proteome</keyword>
<reference evidence="1" key="2">
    <citation type="submission" date="2020-06" db="EMBL/GenBank/DDBJ databases">
        <authorList>
            <person name="Sheffer M."/>
        </authorList>
    </citation>
    <scope>NUCLEOTIDE SEQUENCE</scope>
</reference>
<protein>
    <submittedName>
        <fullName evidence="1">Uncharacterized protein</fullName>
    </submittedName>
</protein>
<evidence type="ECO:0000313" key="1">
    <source>
        <dbReference type="EMBL" id="KAF8767692.1"/>
    </source>
</evidence>
<comment type="caution">
    <text evidence="1">The sequence shown here is derived from an EMBL/GenBank/DDBJ whole genome shotgun (WGS) entry which is preliminary data.</text>
</comment>